<evidence type="ECO:0000256" key="1">
    <source>
        <dbReference type="ARBA" id="ARBA00022801"/>
    </source>
</evidence>
<gene>
    <name evidence="6" type="ORF">GGI48_19485</name>
</gene>
<dbReference type="InterPro" id="IPR029058">
    <property type="entry name" value="AB_hydrolase_fold"/>
</dbReference>
<dbReference type="Proteomes" id="UP000515277">
    <property type="component" value="Chromosome"/>
</dbReference>
<evidence type="ECO:0000313" key="6">
    <source>
        <dbReference type="EMBL" id="QNH75494.1"/>
    </source>
</evidence>
<reference evidence="7" key="1">
    <citation type="journal article" date="2020" name="Microbiol. Resour. Announc.">
        <title>Complete genome sequences of four natural Pseudomonas isolates that catabolize a wide range of aromatic compounds relevant to lignin valorization.</title>
        <authorList>
            <person name="Hatmaker E.A."/>
            <person name="Presley G."/>
            <person name="Cannon O."/>
            <person name="Guss A.M."/>
            <person name="Elkins J.G."/>
        </authorList>
    </citation>
    <scope>NUCLEOTIDE SEQUENCE [LARGE SCALE GENOMIC DNA]</scope>
    <source>
        <strain evidence="7">H1F5C</strain>
    </source>
</reference>
<feature type="signal peptide" evidence="4">
    <location>
        <begin position="1"/>
        <end position="23"/>
    </location>
</feature>
<dbReference type="EMBL" id="CP060201">
    <property type="protein sequence ID" value="QNH75494.1"/>
    <property type="molecule type" value="Genomic_DNA"/>
</dbReference>
<evidence type="ECO:0000313" key="7">
    <source>
        <dbReference type="Proteomes" id="UP000515277"/>
    </source>
</evidence>
<keyword evidence="2" id="KW-0442">Lipid degradation</keyword>
<evidence type="ECO:0000256" key="4">
    <source>
        <dbReference type="SAM" id="SignalP"/>
    </source>
</evidence>
<dbReference type="RefSeq" id="WP_179599628.1">
    <property type="nucleotide sequence ID" value="NZ_CP060201.1"/>
</dbReference>
<keyword evidence="1 6" id="KW-0378">Hydrolase</keyword>
<keyword evidence="4" id="KW-0732">Signal</keyword>
<dbReference type="PANTHER" id="PTHR10272:SF0">
    <property type="entry name" value="PLATELET-ACTIVATING FACTOR ACETYLHYDROLASE"/>
    <property type="match status" value="1"/>
</dbReference>
<evidence type="ECO:0000259" key="5">
    <source>
        <dbReference type="Pfam" id="PF12146"/>
    </source>
</evidence>
<protein>
    <submittedName>
        <fullName evidence="6">Alpha/beta fold hydrolase</fullName>
    </submittedName>
</protein>
<feature type="domain" description="Serine aminopeptidase S33" evidence="5">
    <location>
        <begin position="81"/>
        <end position="184"/>
    </location>
</feature>
<organism evidence="6 7">
    <name type="scientific">Pseudomonas protegens</name>
    <dbReference type="NCBI Taxonomy" id="380021"/>
    <lineage>
        <taxon>Bacteria</taxon>
        <taxon>Pseudomonadati</taxon>
        <taxon>Pseudomonadota</taxon>
        <taxon>Gammaproteobacteria</taxon>
        <taxon>Pseudomonadales</taxon>
        <taxon>Pseudomonadaceae</taxon>
        <taxon>Pseudomonas</taxon>
    </lineage>
</organism>
<proteinExistence type="predicted"/>
<sequence length="351" mass="37853">MRKFALSAWMLAGLCLHLPLVHAAELIGFREVTLADASQQRPLHVALWYPTTATAPLLPSAENPIFQGVATIKDAAPSGSAHPLVVLSHGYRGNWRNLSWLVSSLVDQGYIVAAPDHPGTTTFDQRPAEAAKLWERPRDLSRVIDKLTLDNTLAGPVDPQRIAAIGHSLGGWTVTALAGARYSPQRYLEECRLHPNPRLCHIAPELGITAHNQGPLSADLRDPRVKAVVALDLGFARGFTPESLSTLHTPVLVLGAGVNIADMPVEEESGYLNAHLASPPSHYEVLANASHFSFMQVCKPGAVALLKEEAPGDEIICRDGDAGDRQDIHRQVARLISDFLDQKLAGQPPAG</sequence>
<name>A0A7G8YIJ4_9PSED</name>
<dbReference type="Pfam" id="PF12146">
    <property type="entry name" value="Hydrolase_4"/>
    <property type="match status" value="1"/>
</dbReference>
<dbReference type="PANTHER" id="PTHR10272">
    <property type="entry name" value="PLATELET-ACTIVATING FACTOR ACETYLHYDROLASE"/>
    <property type="match status" value="1"/>
</dbReference>
<dbReference type="AlphaFoldDB" id="A0A7G8YIJ4"/>
<evidence type="ECO:0000256" key="2">
    <source>
        <dbReference type="ARBA" id="ARBA00022963"/>
    </source>
</evidence>
<dbReference type="InterPro" id="IPR016986">
    <property type="entry name" value="UCP031982_abhydr"/>
</dbReference>
<dbReference type="Gene3D" id="3.40.50.1820">
    <property type="entry name" value="alpha/beta hydrolase"/>
    <property type="match status" value="1"/>
</dbReference>
<evidence type="ECO:0000256" key="3">
    <source>
        <dbReference type="ARBA" id="ARBA00023098"/>
    </source>
</evidence>
<accession>A0A7G8YIJ4</accession>
<dbReference type="GO" id="GO:0016042">
    <property type="term" value="P:lipid catabolic process"/>
    <property type="evidence" value="ECO:0007669"/>
    <property type="project" value="UniProtKB-KW"/>
</dbReference>
<dbReference type="SUPFAM" id="SSF53474">
    <property type="entry name" value="alpha/beta-Hydrolases"/>
    <property type="match status" value="1"/>
</dbReference>
<keyword evidence="3" id="KW-0443">Lipid metabolism</keyword>
<dbReference type="GO" id="GO:0003847">
    <property type="term" value="F:1-alkyl-2-acetylglycerophosphocholine esterase activity"/>
    <property type="evidence" value="ECO:0007669"/>
    <property type="project" value="TreeGrafter"/>
</dbReference>
<dbReference type="InterPro" id="IPR022742">
    <property type="entry name" value="Hydrolase_4"/>
</dbReference>
<dbReference type="PIRSF" id="PIRSF031982">
    <property type="entry name" value="UCP031982_abhydr"/>
    <property type="match status" value="1"/>
</dbReference>
<feature type="chain" id="PRO_5030163528" evidence="4">
    <location>
        <begin position="24"/>
        <end position="351"/>
    </location>
</feature>